<proteinExistence type="inferred from homology"/>
<feature type="compositionally biased region" description="Polar residues" evidence="9">
    <location>
        <begin position="608"/>
        <end position="620"/>
    </location>
</feature>
<keyword evidence="7 8" id="KW-0407">Ion channel</keyword>
<comment type="similarity">
    <text evidence="8">Belongs to the two pore domain potassium channel (TC 1.A.1.8) family.</text>
</comment>
<evidence type="ECO:0000313" key="12">
    <source>
        <dbReference type="EnsemblMetazoa" id="GMOY001154-PA"/>
    </source>
</evidence>
<keyword evidence="5 8" id="KW-0406">Ion transport</keyword>
<dbReference type="VEuPathDB" id="VectorBase:GMOY001154"/>
<dbReference type="InterPro" id="IPR018881">
    <property type="entry name" value="C2orf69_mit"/>
</dbReference>
<evidence type="ECO:0000256" key="9">
    <source>
        <dbReference type="SAM" id="MobiDB-lite"/>
    </source>
</evidence>
<feature type="region of interest" description="Disordered" evidence="9">
    <location>
        <begin position="598"/>
        <end position="620"/>
    </location>
</feature>
<dbReference type="AlphaFoldDB" id="A0A1B0FC63"/>
<feature type="transmembrane region" description="Helical" evidence="10">
    <location>
        <begin position="309"/>
        <end position="330"/>
    </location>
</feature>
<feature type="transmembrane region" description="Helical" evidence="10">
    <location>
        <begin position="157"/>
        <end position="176"/>
    </location>
</feature>
<evidence type="ECO:0000313" key="13">
    <source>
        <dbReference type="Proteomes" id="UP000092444"/>
    </source>
</evidence>
<feature type="compositionally biased region" description="Low complexity" evidence="9">
    <location>
        <begin position="809"/>
        <end position="847"/>
    </location>
</feature>
<feature type="region of interest" description="Disordered" evidence="9">
    <location>
        <begin position="562"/>
        <end position="584"/>
    </location>
</feature>
<dbReference type="PANTHER" id="PTHR31296">
    <property type="entry name" value="UPF0565 PROTEIN C2ORF69"/>
    <property type="match status" value="1"/>
</dbReference>
<dbReference type="Proteomes" id="UP000092444">
    <property type="component" value="Unassembled WGS sequence"/>
</dbReference>
<evidence type="ECO:0000256" key="10">
    <source>
        <dbReference type="SAM" id="Phobius"/>
    </source>
</evidence>
<keyword evidence="4 10" id="KW-1133">Transmembrane helix</keyword>
<protein>
    <recommendedName>
        <fullName evidence="11">Potassium channel domain-containing protein</fullName>
    </recommendedName>
</protein>
<dbReference type="PRINTS" id="PR01333">
    <property type="entry name" value="2POREKCHANEL"/>
</dbReference>
<feature type="compositionally biased region" description="Basic and acidic residues" evidence="9">
    <location>
        <begin position="848"/>
        <end position="861"/>
    </location>
</feature>
<evidence type="ECO:0000256" key="1">
    <source>
        <dbReference type="ARBA" id="ARBA00004141"/>
    </source>
</evidence>
<dbReference type="GO" id="GO:0005739">
    <property type="term" value="C:mitochondrion"/>
    <property type="evidence" value="ECO:0007669"/>
    <property type="project" value="TreeGrafter"/>
</dbReference>
<evidence type="ECO:0000256" key="2">
    <source>
        <dbReference type="ARBA" id="ARBA00022448"/>
    </source>
</evidence>
<dbReference type="SUPFAM" id="SSF81324">
    <property type="entry name" value="Voltage-gated potassium channels"/>
    <property type="match status" value="2"/>
</dbReference>
<accession>A0A1B0FC63</accession>
<evidence type="ECO:0000256" key="7">
    <source>
        <dbReference type="ARBA" id="ARBA00023303"/>
    </source>
</evidence>
<name>A0A1B0FC63_GLOMM</name>
<feature type="compositionally biased region" description="Low complexity" evidence="9">
    <location>
        <begin position="598"/>
        <end position="607"/>
    </location>
</feature>
<evidence type="ECO:0000256" key="8">
    <source>
        <dbReference type="RuleBase" id="RU003857"/>
    </source>
</evidence>
<feature type="transmembrane region" description="Helical" evidence="10">
    <location>
        <begin position="29"/>
        <end position="54"/>
    </location>
</feature>
<feature type="domain" description="Potassium channel" evidence="11">
    <location>
        <begin position="125"/>
        <end position="182"/>
    </location>
</feature>
<evidence type="ECO:0000256" key="3">
    <source>
        <dbReference type="ARBA" id="ARBA00022692"/>
    </source>
</evidence>
<evidence type="ECO:0000256" key="5">
    <source>
        <dbReference type="ARBA" id="ARBA00023065"/>
    </source>
</evidence>
<dbReference type="GO" id="GO:0005267">
    <property type="term" value="F:potassium channel activity"/>
    <property type="evidence" value="ECO:0007669"/>
    <property type="project" value="InterPro"/>
</dbReference>
<dbReference type="PhylomeDB" id="A0A1B0FC63"/>
<comment type="subcellular location">
    <subcellularLocation>
        <location evidence="1">Membrane</location>
        <topology evidence="1">Multi-pass membrane protein</topology>
    </subcellularLocation>
</comment>
<feature type="compositionally biased region" description="Polar residues" evidence="9">
    <location>
        <begin position="571"/>
        <end position="580"/>
    </location>
</feature>
<evidence type="ECO:0000256" key="4">
    <source>
        <dbReference type="ARBA" id="ARBA00022989"/>
    </source>
</evidence>
<dbReference type="GO" id="GO:0016020">
    <property type="term" value="C:membrane"/>
    <property type="evidence" value="ECO:0007669"/>
    <property type="project" value="UniProtKB-SubCell"/>
</dbReference>
<reference evidence="12" key="1">
    <citation type="submission" date="2020-05" db="UniProtKB">
        <authorList>
            <consortium name="EnsemblMetazoa"/>
        </authorList>
    </citation>
    <scope>IDENTIFICATION</scope>
    <source>
        <strain evidence="12">Yale</strain>
    </source>
</reference>
<dbReference type="EnsemblMetazoa" id="GMOY001154-RA">
    <property type="protein sequence ID" value="GMOY001154-PA"/>
    <property type="gene ID" value="GMOY001154"/>
</dbReference>
<feature type="region of interest" description="Disordered" evidence="9">
    <location>
        <begin position="809"/>
        <end position="861"/>
    </location>
</feature>
<dbReference type="Pfam" id="PF07885">
    <property type="entry name" value="Ion_trans_2"/>
    <property type="match status" value="2"/>
</dbReference>
<dbReference type="PANTHER" id="PTHR31296:SF1">
    <property type="entry name" value="MITOCHONDRIAL PROTEIN C2ORF69"/>
    <property type="match status" value="1"/>
</dbReference>
<evidence type="ECO:0000256" key="6">
    <source>
        <dbReference type="ARBA" id="ARBA00023136"/>
    </source>
</evidence>
<keyword evidence="3 8" id="KW-0812">Transmembrane</keyword>
<feature type="transmembrane region" description="Helical" evidence="10">
    <location>
        <begin position="223"/>
        <end position="242"/>
    </location>
</feature>
<keyword evidence="13" id="KW-1185">Reference proteome</keyword>
<keyword evidence="2 8" id="KW-0813">Transport</keyword>
<organism evidence="12 13">
    <name type="scientific">Glossina morsitans morsitans</name>
    <name type="common">Savannah tsetse fly</name>
    <dbReference type="NCBI Taxonomy" id="37546"/>
    <lineage>
        <taxon>Eukaryota</taxon>
        <taxon>Metazoa</taxon>
        <taxon>Ecdysozoa</taxon>
        <taxon>Arthropoda</taxon>
        <taxon>Hexapoda</taxon>
        <taxon>Insecta</taxon>
        <taxon>Pterygota</taxon>
        <taxon>Neoptera</taxon>
        <taxon>Endopterygota</taxon>
        <taxon>Diptera</taxon>
        <taxon>Brachycera</taxon>
        <taxon>Muscomorpha</taxon>
        <taxon>Hippoboscoidea</taxon>
        <taxon>Glossinidae</taxon>
        <taxon>Glossina</taxon>
    </lineage>
</organism>
<dbReference type="InterPro" id="IPR003280">
    <property type="entry name" value="2pore_dom_K_chnl"/>
</dbReference>
<dbReference type="EMBL" id="CCAG010000378">
    <property type="status" value="NOT_ANNOTATED_CDS"/>
    <property type="molecule type" value="Genomic_DNA"/>
</dbReference>
<feature type="domain" description="Potassium channel" evidence="11">
    <location>
        <begin position="227"/>
        <end position="269"/>
    </location>
</feature>
<evidence type="ECO:0000259" key="11">
    <source>
        <dbReference type="Pfam" id="PF07885"/>
    </source>
</evidence>
<feature type="transmembrane region" description="Helical" evidence="10">
    <location>
        <begin position="126"/>
        <end position="145"/>
    </location>
</feature>
<sequence length="861" mass="97119">RNSRAGSPNSSSTPSNQPRKRFKRCCRNFVTFMCTQVGVGALIVFYAICGALSFQYIECQYKDKTAVEMIELRHSCSQELWIITEKFNTFDKPQWVNDTDMVLRQYQVQLVALIKRGYGGRTPQQIWSFPAALMFCLSVITMIGYGNMVPRTPWGKGFTVIYATFGIPLYILYFLNMGKVLARSFKFLYRSLHECTQDRSIDNRLDALESGLQRKKIIVPSTACLWVIIFYILTGTIMFANWEKWSFLNSFYFCMTSLCKIGFGDFVPGASLVTPSDISAATQKMKEDSTADSNEVSELQLITDQNSKLAINFIYMLIGMGLVAMCYNLMREEVRVKLKEMKEDTKLCLEDTRTRFIAGFQNRANDIVYCPPIIRQPTQNVEDSTAVVYFGGDVQDFPESMETNRDSRGYMKYNLENSAILLREAFPRSHIIVVRPVRMEFKTFSCFDNFVRGNNAGVPDHTPMNHALQHLEKLLQNLSQRLISIPENEILHQAAQAAAAAAAVAAAAAAAALVSSTLTNASTDTSSTSSTNTCDSNQEMDIDILQVQENVTVDADGAVVFSQGSTGGNRGSNSESVQSSTDADALVAAQATATTAATNAGQQNVTQPNNDNIQHFNSTNNEPLTAQSQQVQQSSSAIANNHHQQCNQTNNNPLWWRENLNLDKSKLILIGFSKGCVVLNQFIYEFHYLKTLTPDDSTMIRLLSRIKDMYWLDGGHGGQKNTWITSRSLLETLTRIGMNIHVHLTPYQVQDDRRPWIRKEEKIFTDLLRRLGANITRHLHYDSQTANLMTHFEVLQAFCQHIHNQNQQQQQQQSQSTGQQSQQTQQQQQQQQQHQTSQSSSPANAQNSEKHQQPAIVREEK</sequence>
<dbReference type="InterPro" id="IPR013099">
    <property type="entry name" value="K_chnl_dom"/>
</dbReference>
<dbReference type="Gene3D" id="1.10.287.70">
    <property type="match status" value="1"/>
</dbReference>
<dbReference type="Pfam" id="PF10561">
    <property type="entry name" value="C2orf69"/>
    <property type="match status" value="2"/>
</dbReference>
<dbReference type="FunFam" id="1.10.287.70:FF:000176">
    <property type="entry name" value="Potassium channel subfamily K member 9"/>
    <property type="match status" value="1"/>
</dbReference>
<keyword evidence="6 10" id="KW-0472">Membrane</keyword>